<sequence length="78" mass="8159">WRPACASWPCGRCWAWRASTPTWRPPTRPPTRTSRARSRRGAACPAPTPTRAATRAPTAGTCSAARCGPASSTGAGPP</sequence>
<reference evidence="2" key="2">
    <citation type="submission" date="2013-05" db="EMBL/GenBank/DDBJ databases">
        <authorList>
            <person name="Carter J.-M."/>
            <person name="Baker S.C."/>
            <person name="Pink R."/>
            <person name="Carter D.R.F."/>
            <person name="Collins A."/>
            <person name="Tomlin J."/>
            <person name="Gibbs M."/>
            <person name="Breuker C.J."/>
        </authorList>
    </citation>
    <scope>NUCLEOTIDE SEQUENCE</scope>
    <source>
        <tissue evidence="2">Ovary</tissue>
    </source>
</reference>
<protein>
    <submittedName>
        <fullName evidence="2">Zinc finger protein DHHC domain containing protein</fullName>
    </submittedName>
</protein>
<reference evidence="2" key="1">
    <citation type="journal article" date="2013" name="BMC Genomics">
        <title>Unscrambling butterfly oogenesis.</title>
        <authorList>
            <person name="Carter J.M."/>
            <person name="Baker S.C."/>
            <person name="Pink R."/>
            <person name="Carter D.R."/>
            <person name="Collins A."/>
            <person name="Tomlin J."/>
            <person name="Gibbs M."/>
            <person name="Breuker C.J."/>
        </authorList>
    </citation>
    <scope>NUCLEOTIDE SEQUENCE</scope>
    <source>
        <tissue evidence="2">Ovary</tissue>
    </source>
</reference>
<evidence type="ECO:0000256" key="1">
    <source>
        <dbReference type="SAM" id="MobiDB-lite"/>
    </source>
</evidence>
<organism evidence="2">
    <name type="scientific">Pararge aegeria</name>
    <name type="common">speckled wood butterfly</name>
    <dbReference type="NCBI Taxonomy" id="116150"/>
    <lineage>
        <taxon>Eukaryota</taxon>
        <taxon>Metazoa</taxon>
        <taxon>Ecdysozoa</taxon>
        <taxon>Arthropoda</taxon>
        <taxon>Hexapoda</taxon>
        <taxon>Insecta</taxon>
        <taxon>Pterygota</taxon>
        <taxon>Neoptera</taxon>
        <taxon>Endopterygota</taxon>
        <taxon>Lepidoptera</taxon>
        <taxon>Glossata</taxon>
        <taxon>Ditrysia</taxon>
        <taxon>Papilionoidea</taxon>
        <taxon>Nymphalidae</taxon>
        <taxon>Satyrinae</taxon>
        <taxon>Satyrini</taxon>
        <taxon>Parargina</taxon>
        <taxon>Pararge</taxon>
    </lineage>
</organism>
<feature type="compositionally biased region" description="Low complexity" evidence="1">
    <location>
        <begin position="41"/>
        <end position="62"/>
    </location>
</feature>
<dbReference type="AlphaFoldDB" id="S4PF75"/>
<feature type="non-terminal residue" evidence="2">
    <location>
        <position position="1"/>
    </location>
</feature>
<proteinExistence type="predicted"/>
<name>S4PF75_9NEOP</name>
<dbReference type="EMBL" id="GAIX01001259">
    <property type="protein sequence ID" value="JAA91301.1"/>
    <property type="molecule type" value="Transcribed_RNA"/>
</dbReference>
<accession>S4PF75</accession>
<feature type="non-terminal residue" evidence="2">
    <location>
        <position position="78"/>
    </location>
</feature>
<evidence type="ECO:0000313" key="2">
    <source>
        <dbReference type="EMBL" id="JAA91301.1"/>
    </source>
</evidence>
<feature type="region of interest" description="Disordered" evidence="1">
    <location>
        <begin position="21"/>
        <end position="78"/>
    </location>
</feature>